<comment type="caution">
    <text evidence="4">The sequence shown here is derived from an EMBL/GenBank/DDBJ whole genome shotgun (WGS) entry which is preliminary data.</text>
</comment>
<proteinExistence type="predicted"/>
<evidence type="ECO:0000259" key="3">
    <source>
        <dbReference type="Pfam" id="PF06459"/>
    </source>
</evidence>
<dbReference type="GO" id="GO:0005219">
    <property type="term" value="F:ryanodine-sensitive calcium-release channel activity"/>
    <property type="evidence" value="ECO:0007669"/>
    <property type="project" value="InterPro"/>
</dbReference>
<dbReference type="EMBL" id="CABFNQ020000676">
    <property type="protein sequence ID" value="CAH0022183.1"/>
    <property type="molecule type" value="Genomic_DNA"/>
</dbReference>
<reference evidence="4" key="1">
    <citation type="submission" date="2021-10" db="EMBL/GenBank/DDBJ databases">
        <authorList>
            <person name="Piombo E."/>
        </authorList>
    </citation>
    <scope>NUCLEOTIDE SEQUENCE</scope>
</reference>
<dbReference type="GO" id="GO:0050482">
    <property type="term" value="P:arachidonate secretion"/>
    <property type="evidence" value="ECO:0007669"/>
    <property type="project" value="InterPro"/>
</dbReference>
<dbReference type="OrthoDB" id="5120271at2759"/>
<dbReference type="Pfam" id="PF09056">
    <property type="entry name" value="Phospholip_A2_3"/>
    <property type="match status" value="2"/>
</dbReference>
<sequence length="308" mass="35829">MKLSMVFAFAAGVLAMPTSYSAEPLKNNETALVDYYIFNLTLPEFLAKREAKDPPSLNWTSDGCTTAPANPFNFDFTVGTLSCLPLDLRGRRFTAPVESALTGSNNQPGCQRHDFGYANYRKQGRFEVRGKRRIDEQLLVDLRNQCKKVTHVWSKVGCEGLAEAYFFFYRSNEFGGGHDATRHVNPGLTRMSLKAVREKKGKGKEEKEKEAKEKEAKEEEEKEKEAKEKEEEEEEAKEKEEKEKEAKEEEEKEKEAKEKEAEEKKAEEKEAKEKKAEERKAKRRERWEKFEKSWWRYWVPVLTPLHKK</sequence>
<dbReference type="GO" id="GO:0004623">
    <property type="term" value="F:phospholipase A2 activity"/>
    <property type="evidence" value="ECO:0007669"/>
    <property type="project" value="InterPro"/>
</dbReference>
<name>A0A9N9VGT0_9HYPO</name>
<evidence type="ECO:0000313" key="5">
    <source>
        <dbReference type="Proteomes" id="UP000696573"/>
    </source>
</evidence>
<feature type="compositionally biased region" description="Basic and acidic residues" evidence="1">
    <location>
        <begin position="236"/>
        <end position="287"/>
    </location>
</feature>
<evidence type="ECO:0000256" key="1">
    <source>
        <dbReference type="SAM" id="MobiDB-lite"/>
    </source>
</evidence>
<dbReference type="InterPro" id="IPR036444">
    <property type="entry name" value="PLipase_A2_dom_sf"/>
</dbReference>
<gene>
    <name evidence="4" type="ORF">CRHIZ90672A_00003987</name>
</gene>
<feature type="domain" description="Ryanodine Receptor TM 4-6" evidence="3">
    <location>
        <begin position="180"/>
        <end position="290"/>
    </location>
</feature>
<dbReference type="GO" id="GO:0006874">
    <property type="term" value="P:intracellular calcium ion homeostasis"/>
    <property type="evidence" value="ECO:0007669"/>
    <property type="project" value="InterPro"/>
</dbReference>
<evidence type="ECO:0000256" key="2">
    <source>
        <dbReference type="SAM" id="SignalP"/>
    </source>
</evidence>
<dbReference type="AlphaFoldDB" id="A0A9N9VGT0"/>
<organism evidence="4 5">
    <name type="scientific">Clonostachys rhizophaga</name>
    <dbReference type="NCBI Taxonomy" id="160324"/>
    <lineage>
        <taxon>Eukaryota</taxon>
        <taxon>Fungi</taxon>
        <taxon>Dikarya</taxon>
        <taxon>Ascomycota</taxon>
        <taxon>Pezizomycotina</taxon>
        <taxon>Sordariomycetes</taxon>
        <taxon>Hypocreomycetidae</taxon>
        <taxon>Hypocreales</taxon>
        <taxon>Bionectriaceae</taxon>
        <taxon>Clonostachys</taxon>
    </lineage>
</organism>
<keyword evidence="5" id="KW-1185">Reference proteome</keyword>
<dbReference type="Proteomes" id="UP000696573">
    <property type="component" value="Unassembled WGS sequence"/>
</dbReference>
<keyword evidence="2" id="KW-0732">Signal</keyword>
<dbReference type="SUPFAM" id="SSF48619">
    <property type="entry name" value="Phospholipase A2, PLA2"/>
    <property type="match status" value="1"/>
</dbReference>
<evidence type="ECO:0000313" key="4">
    <source>
        <dbReference type="EMBL" id="CAH0022183.1"/>
    </source>
</evidence>
<dbReference type="GO" id="GO:0006644">
    <property type="term" value="P:phospholipid metabolic process"/>
    <property type="evidence" value="ECO:0007669"/>
    <property type="project" value="InterPro"/>
</dbReference>
<feature type="region of interest" description="Disordered" evidence="1">
    <location>
        <begin position="181"/>
        <end position="287"/>
    </location>
</feature>
<feature type="chain" id="PRO_5040310057" description="Ryanodine Receptor TM 4-6 domain-containing protein" evidence="2">
    <location>
        <begin position="16"/>
        <end position="308"/>
    </location>
</feature>
<feature type="compositionally biased region" description="Basic and acidic residues" evidence="1">
    <location>
        <begin position="195"/>
        <end position="229"/>
    </location>
</feature>
<feature type="signal peptide" evidence="2">
    <location>
        <begin position="1"/>
        <end position="15"/>
    </location>
</feature>
<dbReference type="Gene3D" id="1.20.90.10">
    <property type="entry name" value="Phospholipase A2 domain"/>
    <property type="match status" value="1"/>
</dbReference>
<dbReference type="InterPro" id="IPR009460">
    <property type="entry name" value="Ryanrecept_TM4-6"/>
</dbReference>
<accession>A0A9N9VGT0</accession>
<protein>
    <recommendedName>
        <fullName evidence="3">Ryanodine Receptor TM 4-6 domain-containing protein</fullName>
    </recommendedName>
</protein>
<dbReference type="InterPro" id="IPR015141">
    <property type="entry name" value="PLipase_A2_prok/fun"/>
</dbReference>
<dbReference type="GO" id="GO:0016020">
    <property type="term" value="C:membrane"/>
    <property type="evidence" value="ECO:0007669"/>
    <property type="project" value="InterPro"/>
</dbReference>
<dbReference type="Pfam" id="PF06459">
    <property type="entry name" value="RR_TM4-6"/>
    <property type="match status" value="1"/>
</dbReference>